<protein>
    <recommendedName>
        <fullName evidence="3">Cytokinin riboside 5'-monophosphate phosphoribohydrolase</fullName>
        <ecNumber evidence="3">3.2.2.n1</ecNumber>
    </recommendedName>
</protein>
<dbReference type="Gene3D" id="3.40.50.450">
    <property type="match status" value="1"/>
</dbReference>
<dbReference type="EMBL" id="LGTQ01000006">
    <property type="protein sequence ID" value="KPM48691.1"/>
    <property type="molecule type" value="Genomic_DNA"/>
</dbReference>
<dbReference type="Pfam" id="PF03641">
    <property type="entry name" value="Lysine_decarbox"/>
    <property type="match status" value="1"/>
</dbReference>
<sequence length="193" mass="21547">MKSLLVYCGANPGHDPLYNETAVKLGEEMVKRGMRLIYGGGSLGLMGTIADTVLKNGGEVVGIIPSFLDKMEVGHPNLTEIHVVETMHERKALMEKMCDGIVTMPGGFGSMDELFEILSWSQLGLHKKPVGLLNVKGFYDLMIKQLDHMVTEGFLKQPNRDILQVSGSIDHLFQLMDEYVPQPAFKWLERDQI</sequence>
<dbReference type="OrthoDB" id="9801098at2"/>
<name>A0A0P7BVK0_9BACT</name>
<dbReference type="GO" id="GO:0008714">
    <property type="term" value="F:AMP nucleosidase activity"/>
    <property type="evidence" value="ECO:0007669"/>
    <property type="project" value="UniProtKB-EC"/>
</dbReference>
<organism evidence="4 5">
    <name type="scientific">Jiulongibacter sediminis</name>
    <dbReference type="NCBI Taxonomy" id="1605367"/>
    <lineage>
        <taxon>Bacteria</taxon>
        <taxon>Pseudomonadati</taxon>
        <taxon>Bacteroidota</taxon>
        <taxon>Cytophagia</taxon>
        <taxon>Cytophagales</taxon>
        <taxon>Leadbetterellaceae</taxon>
        <taxon>Jiulongibacter</taxon>
    </lineage>
</organism>
<reference evidence="4 5" key="1">
    <citation type="submission" date="2015-07" db="EMBL/GenBank/DDBJ databases">
        <title>The draft genome sequence of Leadbetterella sp. JN14-9.</title>
        <authorList>
            <person name="Liu Y."/>
            <person name="Du J."/>
            <person name="Shao Z."/>
        </authorList>
    </citation>
    <scope>NUCLEOTIDE SEQUENCE [LARGE SCALE GENOMIC DNA]</scope>
    <source>
        <strain evidence="4 5">JN14-9</strain>
    </source>
</reference>
<proteinExistence type="inferred from homology"/>
<evidence type="ECO:0000313" key="5">
    <source>
        <dbReference type="Proteomes" id="UP000050454"/>
    </source>
</evidence>
<dbReference type="PATRIC" id="fig|1605367.3.peg.3151"/>
<dbReference type="AlphaFoldDB" id="A0A0P7BVK0"/>
<accession>A0A0P7BVK0</accession>
<dbReference type="EC" id="3.2.2.n1" evidence="3"/>
<comment type="catalytic activity">
    <reaction evidence="1">
        <text>AMP + H2O = D-ribose 5-phosphate + adenine</text>
        <dbReference type="Rhea" id="RHEA:20129"/>
        <dbReference type="ChEBI" id="CHEBI:15377"/>
        <dbReference type="ChEBI" id="CHEBI:16708"/>
        <dbReference type="ChEBI" id="CHEBI:78346"/>
        <dbReference type="ChEBI" id="CHEBI:456215"/>
        <dbReference type="EC" id="3.2.2.4"/>
    </reaction>
</comment>
<dbReference type="RefSeq" id="WP_055146816.1">
    <property type="nucleotide sequence ID" value="NZ_JXSZ01000006.1"/>
</dbReference>
<dbReference type="InterPro" id="IPR005269">
    <property type="entry name" value="LOG"/>
</dbReference>
<evidence type="ECO:0000256" key="1">
    <source>
        <dbReference type="ARBA" id="ARBA00000274"/>
    </source>
</evidence>
<gene>
    <name evidence="4" type="ORF">AFM12_08850</name>
</gene>
<dbReference type="NCBIfam" id="TIGR00730">
    <property type="entry name" value="Rossman fold protein, TIGR00730 family"/>
    <property type="match status" value="1"/>
</dbReference>
<dbReference type="PANTHER" id="PTHR31223:SF70">
    <property type="entry name" value="LOG FAMILY PROTEIN YJL055W"/>
    <property type="match status" value="1"/>
</dbReference>
<evidence type="ECO:0000256" key="2">
    <source>
        <dbReference type="ARBA" id="ARBA00006763"/>
    </source>
</evidence>
<keyword evidence="5" id="KW-1185">Reference proteome</keyword>
<evidence type="ECO:0000256" key="3">
    <source>
        <dbReference type="RuleBase" id="RU363015"/>
    </source>
</evidence>
<dbReference type="Proteomes" id="UP000050454">
    <property type="component" value="Unassembled WGS sequence"/>
</dbReference>
<dbReference type="STRING" id="1605367.AFM12_08850"/>
<evidence type="ECO:0000313" key="4">
    <source>
        <dbReference type="EMBL" id="KPM48691.1"/>
    </source>
</evidence>
<dbReference type="PANTHER" id="PTHR31223">
    <property type="entry name" value="LOG FAMILY PROTEIN YJL055W"/>
    <property type="match status" value="1"/>
</dbReference>
<comment type="caution">
    <text evidence="4">The sequence shown here is derived from an EMBL/GenBank/DDBJ whole genome shotgun (WGS) entry which is preliminary data.</text>
</comment>
<keyword evidence="3" id="KW-0203">Cytokinin biosynthesis</keyword>
<dbReference type="InterPro" id="IPR031100">
    <property type="entry name" value="LOG_fam"/>
</dbReference>
<dbReference type="GO" id="GO:0005829">
    <property type="term" value="C:cytosol"/>
    <property type="evidence" value="ECO:0007669"/>
    <property type="project" value="TreeGrafter"/>
</dbReference>
<keyword evidence="3" id="KW-0378">Hydrolase</keyword>
<dbReference type="GO" id="GO:0009691">
    <property type="term" value="P:cytokinin biosynthetic process"/>
    <property type="evidence" value="ECO:0007669"/>
    <property type="project" value="UniProtKB-UniRule"/>
</dbReference>
<comment type="similarity">
    <text evidence="2 3">Belongs to the LOG family.</text>
</comment>
<dbReference type="SUPFAM" id="SSF102405">
    <property type="entry name" value="MCP/YpsA-like"/>
    <property type="match status" value="1"/>
</dbReference>